<feature type="zinc finger region" description="dksA C4-type" evidence="4">
    <location>
        <begin position="125"/>
        <end position="149"/>
    </location>
</feature>
<dbReference type="InterPro" id="IPR014240">
    <property type="entry name" value="YteA"/>
</dbReference>
<dbReference type="SUPFAM" id="SSF109635">
    <property type="entry name" value="DnaK suppressor protein DksA, alpha-hairpin domain"/>
    <property type="match status" value="1"/>
</dbReference>
<dbReference type="PANTHER" id="PTHR33823:SF4">
    <property type="entry name" value="GENERAL STRESS PROTEIN 16O"/>
    <property type="match status" value="1"/>
</dbReference>
<keyword evidence="2" id="KW-0863">Zinc-finger</keyword>
<dbReference type="InterPro" id="IPR037187">
    <property type="entry name" value="DnaK_N"/>
</dbReference>
<dbReference type="EMBL" id="QCZG01000016">
    <property type="protein sequence ID" value="PWA11795.1"/>
    <property type="molecule type" value="Genomic_DNA"/>
</dbReference>
<dbReference type="Gene3D" id="1.20.120.910">
    <property type="entry name" value="DksA, coiled-coil domain"/>
    <property type="match status" value="1"/>
</dbReference>
<comment type="caution">
    <text evidence="6">The sequence shown here is derived from an EMBL/GenBank/DDBJ whole genome shotgun (WGS) entry which is preliminary data.</text>
</comment>
<dbReference type="PANTHER" id="PTHR33823">
    <property type="entry name" value="RNA POLYMERASE-BINDING TRANSCRIPTION FACTOR DKSA-RELATED"/>
    <property type="match status" value="1"/>
</dbReference>
<accession>A0A2U1K3H5</accession>
<dbReference type="InterPro" id="IPR000962">
    <property type="entry name" value="Znf_DskA_TraR"/>
</dbReference>
<dbReference type="GO" id="GO:0008270">
    <property type="term" value="F:zinc ion binding"/>
    <property type="evidence" value="ECO:0007669"/>
    <property type="project" value="UniProtKB-KW"/>
</dbReference>
<evidence type="ECO:0000256" key="1">
    <source>
        <dbReference type="ARBA" id="ARBA00022723"/>
    </source>
</evidence>
<evidence type="ECO:0000313" key="6">
    <source>
        <dbReference type="EMBL" id="PWA11795.1"/>
    </source>
</evidence>
<protein>
    <recommendedName>
        <fullName evidence="5">Zinc finger DksA/TraR C4-type domain-containing protein</fullName>
    </recommendedName>
</protein>
<dbReference type="PROSITE" id="PS51128">
    <property type="entry name" value="ZF_DKSA_2"/>
    <property type="match status" value="1"/>
</dbReference>
<dbReference type="Proteomes" id="UP000245998">
    <property type="component" value="Unassembled WGS sequence"/>
</dbReference>
<organism evidence="6 7">
    <name type="scientific">Pueribacillus theae</name>
    <dbReference type="NCBI Taxonomy" id="2171751"/>
    <lineage>
        <taxon>Bacteria</taxon>
        <taxon>Bacillati</taxon>
        <taxon>Bacillota</taxon>
        <taxon>Bacilli</taxon>
        <taxon>Bacillales</taxon>
        <taxon>Bacillaceae</taxon>
        <taxon>Pueribacillus</taxon>
    </lineage>
</organism>
<sequence length="260" mass="30218">MLPHLLNERQELNSLANCKYLLVCLERSKTMALTAEQLQQFNQTLLEMKKETETLLKSSDHFGTEEEMIKESMGELSNYDNHPADNGTILFDREKDIALNEHTERELNEINDALERIKNGTYGICEDCKQDIPIERLEAHPTAARCVEHSRDQTVAKQRPVEEQILEPPFGNFEGFENDENENTSYDSEDAWQDVAKWGTSDTPSDLFDNEIKDYNDMYLNSDERVGYVEDIESLVATNRYGKNRKVLPNDKHEEYEERE</sequence>
<evidence type="ECO:0000256" key="2">
    <source>
        <dbReference type="ARBA" id="ARBA00022771"/>
    </source>
</evidence>
<feature type="domain" description="Zinc finger DksA/TraR C4-type" evidence="5">
    <location>
        <begin position="120"/>
        <end position="148"/>
    </location>
</feature>
<dbReference type="SUPFAM" id="SSF57716">
    <property type="entry name" value="Glucocorticoid receptor-like (DNA-binding domain)"/>
    <property type="match status" value="1"/>
</dbReference>
<keyword evidence="1" id="KW-0479">Metal-binding</keyword>
<dbReference type="NCBIfam" id="TIGR02890">
    <property type="entry name" value="bacill_yteA"/>
    <property type="match status" value="1"/>
</dbReference>
<dbReference type="OrthoDB" id="9811543at2"/>
<proteinExistence type="predicted"/>
<evidence type="ECO:0000256" key="4">
    <source>
        <dbReference type="PROSITE-ProRule" id="PRU00510"/>
    </source>
</evidence>
<evidence type="ECO:0000259" key="5">
    <source>
        <dbReference type="Pfam" id="PF01258"/>
    </source>
</evidence>
<name>A0A2U1K3H5_9BACI</name>
<keyword evidence="3" id="KW-0862">Zinc</keyword>
<dbReference type="Pfam" id="PF01258">
    <property type="entry name" value="zf-dskA_traR"/>
    <property type="match status" value="1"/>
</dbReference>
<reference evidence="6 7" key="1">
    <citation type="submission" date="2018-04" db="EMBL/GenBank/DDBJ databases">
        <title>Camelliibacillus theae gen. nov., sp. nov., isolated from Pu'er tea.</title>
        <authorList>
            <person name="Niu L."/>
        </authorList>
    </citation>
    <scope>NUCLEOTIDE SEQUENCE [LARGE SCALE GENOMIC DNA]</scope>
    <source>
        <strain evidence="6 7">T8</strain>
    </source>
</reference>
<evidence type="ECO:0000313" key="7">
    <source>
        <dbReference type="Proteomes" id="UP000245998"/>
    </source>
</evidence>
<dbReference type="AlphaFoldDB" id="A0A2U1K3H5"/>
<keyword evidence="7" id="KW-1185">Reference proteome</keyword>
<gene>
    <name evidence="6" type="ORF">DCC39_09145</name>
</gene>
<evidence type="ECO:0000256" key="3">
    <source>
        <dbReference type="ARBA" id="ARBA00022833"/>
    </source>
</evidence>